<accession>A0A915M457</accession>
<dbReference type="Proteomes" id="UP000887561">
    <property type="component" value="Unplaced"/>
</dbReference>
<sequence length="187" mass="22086">MTEQLNFEAIINNLTNKNVDLEEQIKTLKLDVHELEQLHQMDEEIIEMQKETEKELQTKNQELALTIATMNSQISELESRIEVQMSSDAIIADLTSKNLDLEEQYRQLKADFNELEQLHLMEDEIIDTQKETEKELLQGNEEQMLIIATLKRQLLESEDRVIDYEHAINKFRQKTSELKERVQNLED</sequence>
<protein>
    <submittedName>
        <fullName evidence="3">Uncharacterized protein</fullName>
    </submittedName>
</protein>
<dbReference type="AlphaFoldDB" id="A0A915M457"/>
<keyword evidence="2" id="KW-1185">Reference proteome</keyword>
<feature type="coiled-coil region" evidence="1">
    <location>
        <begin position="4"/>
        <end position="118"/>
    </location>
</feature>
<dbReference type="WBParaSite" id="scaffold30594_cov201.g20818">
    <property type="protein sequence ID" value="scaffold30594_cov201.g20818"/>
    <property type="gene ID" value="scaffold30594_cov201.g20818"/>
</dbReference>
<name>A0A915M457_MELJA</name>
<evidence type="ECO:0000313" key="2">
    <source>
        <dbReference type="Proteomes" id="UP000887561"/>
    </source>
</evidence>
<evidence type="ECO:0000256" key="1">
    <source>
        <dbReference type="SAM" id="Coils"/>
    </source>
</evidence>
<keyword evidence="1" id="KW-0175">Coiled coil</keyword>
<organism evidence="2 3">
    <name type="scientific">Meloidogyne javanica</name>
    <name type="common">Root-knot nematode worm</name>
    <dbReference type="NCBI Taxonomy" id="6303"/>
    <lineage>
        <taxon>Eukaryota</taxon>
        <taxon>Metazoa</taxon>
        <taxon>Ecdysozoa</taxon>
        <taxon>Nematoda</taxon>
        <taxon>Chromadorea</taxon>
        <taxon>Rhabditida</taxon>
        <taxon>Tylenchina</taxon>
        <taxon>Tylenchomorpha</taxon>
        <taxon>Tylenchoidea</taxon>
        <taxon>Meloidogynidae</taxon>
        <taxon>Meloidogyninae</taxon>
        <taxon>Meloidogyne</taxon>
        <taxon>Meloidogyne incognita group</taxon>
    </lineage>
</organism>
<evidence type="ECO:0000313" key="3">
    <source>
        <dbReference type="WBParaSite" id="scaffold30594_cov201.g20818"/>
    </source>
</evidence>
<reference evidence="3" key="1">
    <citation type="submission" date="2022-11" db="UniProtKB">
        <authorList>
            <consortium name="WormBaseParasite"/>
        </authorList>
    </citation>
    <scope>IDENTIFICATION</scope>
</reference>
<proteinExistence type="predicted"/>